<comment type="caution">
    <text evidence="5">The sequence shown here is derived from an EMBL/GenBank/DDBJ whole genome shotgun (WGS) entry which is preliminary data.</text>
</comment>
<dbReference type="GO" id="GO:0005737">
    <property type="term" value="C:cytoplasm"/>
    <property type="evidence" value="ECO:0007669"/>
    <property type="project" value="UniProtKB-SubCell"/>
</dbReference>
<gene>
    <name evidence="5" type="ORF">HHK36_004001</name>
</gene>
<dbReference type="OrthoDB" id="194775at2759"/>
<evidence type="ECO:0000256" key="3">
    <source>
        <dbReference type="SAM" id="MobiDB-lite"/>
    </source>
</evidence>
<dbReference type="Pfam" id="PF16752">
    <property type="entry name" value="TBCC_N"/>
    <property type="match status" value="1"/>
</dbReference>
<feature type="domain" description="C-CAP/cofactor C-like" evidence="4">
    <location>
        <begin position="104"/>
        <end position="175"/>
    </location>
</feature>
<name>A0A834ZTG9_TETSI</name>
<dbReference type="GO" id="GO:0007021">
    <property type="term" value="P:tubulin complex assembly"/>
    <property type="evidence" value="ECO:0007669"/>
    <property type="project" value="TreeGrafter"/>
</dbReference>
<dbReference type="EMBL" id="JABCRI010000002">
    <property type="protein sequence ID" value="KAF8411450.1"/>
    <property type="molecule type" value="Genomic_DNA"/>
</dbReference>
<dbReference type="Gene3D" id="1.20.58.1250">
    <property type="entry name" value="Tubulin Binding Cofactor C, N-terminal domain"/>
    <property type="match status" value="1"/>
</dbReference>
<evidence type="ECO:0000313" key="5">
    <source>
        <dbReference type="EMBL" id="KAF8411450.1"/>
    </source>
</evidence>
<dbReference type="InterPro" id="IPR027684">
    <property type="entry name" value="TBCC"/>
</dbReference>
<dbReference type="InterPro" id="IPR017901">
    <property type="entry name" value="C-CAP_CF_C-like"/>
</dbReference>
<evidence type="ECO:0000256" key="2">
    <source>
        <dbReference type="ARBA" id="ARBA00022490"/>
    </source>
</evidence>
<dbReference type="GO" id="GO:0007023">
    <property type="term" value="P:post-chaperonin tubulin folding pathway"/>
    <property type="evidence" value="ECO:0007669"/>
    <property type="project" value="InterPro"/>
</dbReference>
<dbReference type="Gene3D" id="2.160.20.70">
    <property type="match status" value="1"/>
</dbReference>
<reference evidence="5 6" key="1">
    <citation type="submission" date="2020-04" db="EMBL/GenBank/DDBJ databases">
        <title>Plant Genome Project.</title>
        <authorList>
            <person name="Zhang R.-G."/>
        </authorList>
    </citation>
    <scope>NUCLEOTIDE SEQUENCE [LARGE SCALE GENOMIC DNA]</scope>
    <source>
        <strain evidence="5">YNK0</strain>
        <tissue evidence="5">Leaf</tissue>
    </source>
</reference>
<sequence>MEEDPSNPKAISDKTLDPVTQKKQAAVSISIVELEKLVAENSYFLPSYEVRSSLKSISKLKETLENLTSELLPKKKFAFKNKAAKKDQTNVVEEAGIRASDSGLAEREIFQSRDTPRFRNQEGVVLVKHFGGSEEGDFSLSDLKSCEIRMTGNLRALFIHRLCNFRVFVGPVLGS</sequence>
<protein>
    <recommendedName>
        <fullName evidence="4">C-CAP/cofactor C-like domain-containing protein</fullName>
    </recommendedName>
</protein>
<dbReference type="PANTHER" id="PTHR15139">
    <property type="entry name" value="TUBULIN FOLDING COFACTOR C"/>
    <property type="match status" value="1"/>
</dbReference>
<dbReference type="InterPro" id="IPR038397">
    <property type="entry name" value="TBCC_N_sf"/>
</dbReference>
<dbReference type="Proteomes" id="UP000655225">
    <property type="component" value="Unassembled WGS sequence"/>
</dbReference>
<organism evidence="5 6">
    <name type="scientific">Tetracentron sinense</name>
    <name type="common">Spur-leaf</name>
    <dbReference type="NCBI Taxonomy" id="13715"/>
    <lineage>
        <taxon>Eukaryota</taxon>
        <taxon>Viridiplantae</taxon>
        <taxon>Streptophyta</taxon>
        <taxon>Embryophyta</taxon>
        <taxon>Tracheophyta</taxon>
        <taxon>Spermatophyta</taxon>
        <taxon>Magnoliopsida</taxon>
        <taxon>Trochodendrales</taxon>
        <taxon>Trochodendraceae</taxon>
        <taxon>Tetracentron</taxon>
    </lineage>
</organism>
<feature type="region of interest" description="Disordered" evidence="3">
    <location>
        <begin position="1"/>
        <end position="21"/>
    </location>
</feature>
<evidence type="ECO:0000313" key="6">
    <source>
        <dbReference type="Proteomes" id="UP000655225"/>
    </source>
</evidence>
<dbReference type="InterPro" id="IPR031925">
    <property type="entry name" value="TBCC_N"/>
</dbReference>
<keyword evidence="6" id="KW-1185">Reference proteome</keyword>
<proteinExistence type="predicted"/>
<dbReference type="GO" id="GO:0015631">
    <property type="term" value="F:tubulin binding"/>
    <property type="evidence" value="ECO:0007669"/>
    <property type="project" value="InterPro"/>
</dbReference>
<keyword evidence="2" id="KW-0963">Cytoplasm</keyword>
<dbReference type="InterPro" id="IPR016098">
    <property type="entry name" value="CAP/MinC_C"/>
</dbReference>
<dbReference type="PROSITE" id="PS51329">
    <property type="entry name" value="C_CAP_COFACTOR_C"/>
    <property type="match status" value="1"/>
</dbReference>
<dbReference type="AlphaFoldDB" id="A0A834ZTG9"/>
<comment type="subcellular location">
    <subcellularLocation>
        <location evidence="1">Cytoplasm</location>
    </subcellularLocation>
</comment>
<evidence type="ECO:0000256" key="1">
    <source>
        <dbReference type="ARBA" id="ARBA00004496"/>
    </source>
</evidence>
<evidence type="ECO:0000259" key="4">
    <source>
        <dbReference type="PROSITE" id="PS51329"/>
    </source>
</evidence>
<accession>A0A834ZTG9</accession>
<dbReference type="PANTHER" id="PTHR15139:SF0">
    <property type="entry name" value="TUBULIN-SPECIFIC CHAPERONE C"/>
    <property type="match status" value="1"/>
</dbReference>